<keyword evidence="3" id="KW-1185">Reference proteome</keyword>
<gene>
    <name evidence="2" type="ORF">MRATA1EN1_LOCUS30892</name>
</gene>
<accession>A0ABN8XK74</accession>
<proteinExistence type="predicted"/>
<feature type="compositionally biased region" description="Low complexity" evidence="1">
    <location>
        <begin position="50"/>
        <end position="62"/>
    </location>
</feature>
<protein>
    <submittedName>
        <fullName evidence="2">Uncharacterized protein</fullName>
    </submittedName>
</protein>
<comment type="caution">
    <text evidence="2">The sequence shown here is derived from an EMBL/GenBank/DDBJ whole genome shotgun (WGS) entry which is preliminary data.</text>
</comment>
<evidence type="ECO:0000313" key="2">
    <source>
        <dbReference type="EMBL" id="CAI9149274.1"/>
    </source>
</evidence>
<evidence type="ECO:0000313" key="3">
    <source>
        <dbReference type="Proteomes" id="UP001176941"/>
    </source>
</evidence>
<organism evidence="2 3">
    <name type="scientific">Rangifer tarandus platyrhynchus</name>
    <name type="common">Svalbard reindeer</name>
    <dbReference type="NCBI Taxonomy" id="3082113"/>
    <lineage>
        <taxon>Eukaryota</taxon>
        <taxon>Metazoa</taxon>
        <taxon>Chordata</taxon>
        <taxon>Craniata</taxon>
        <taxon>Vertebrata</taxon>
        <taxon>Euteleostomi</taxon>
        <taxon>Mammalia</taxon>
        <taxon>Eutheria</taxon>
        <taxon>Laurasiatheria</taxon>
        <taxon>Artiodactyla</taxon>
        <taxon>Ruminantia</taxon>
        <taxon>Pecora</taxon>
        <taxon>Cervidae</taxon>
        <taxon>Odocoileinae</taxon>
        <taxon>Rangifer</taxon>
    </lineage>
</organism>
<name>A0ABN8XK74_RANTA</name>
<feature type="compositionally biased region" description="Low complexity" evidence="1">
    <location>
        <begin position="25"/>
        <end position="42"/>
    </location>
</feature>
<reference evidence="2" key="1">
    <citation type="submission" date="2023-04" db="EMBL/GenBank/DDBJ databases">
        <authorList>
            <consortium name="ELIXIR-Norway"/>
        </authorList>
    </citation>
    <scope>NUCLEOTIDE SEQUENCE [LARGE SCALE GENOMIC DNA]</scope>
</reference>
<feature type="region of interest" description="Disordered" evidence="1">
    <location>
        <begin position="1"/>
        <end position="87"/>
    </location>
</feature>
<dbReference type="Proteomes" id="UP001176941">
    <property type="component" value="Unassembled WGS sequence"/>
</dbReference>
<feature type="compositionally biased region" description="Pro residues" evidence="1">
    <location>
        <begin position="63"/>
        <end position="73"/>
    </location>
</feature>
<evidence type="ECO:0000256" key="1">
    <source>
        <dbReference type="SAM" id="MobiDB-lite"/>
    </source>
</evidence>
<dbReference type="EMBL" id="CATKSN020000210">
    <property type="protein sequence ID" value="CAI9149274.1"/>
    <property type="molecule type" value="Genomic_DNA"/>
</dbReference>
<sequence>MRPPPLASGDRRPAPSARPRPRPSVAPRSAGRRLSASSPPRAEGARPARRTAPSARARGPGARDPPPWPPPPQHSGRTARPAEQRRACGRHSLCVLCTYTLLSFLTNC</sequence>